<proteinExistence type="predicted"/>
<organism evidence="3 4">
    <name type="scientific">Apiospora saccharicola</name>
    <dbReference type="NCBI Taxonomy" id="335842"/>
    <lineage>
        <taxon>Eukaryota</taxon>
        <taxon>Fungi</taxon>
        <taxon>Dikarya</taxon>
        <taxon>Ascomycota</taxon>
        <taxon>Pezizomycotina</taxon>
        <taxon>Sordariomycetes</taxon>
        <taxon>Xylariomycetidae</taxon>
        <taxon>Amphisphaeriales</taxon>
        <taxon>Apiosporaceae</taxon>
        <taxon>Apiospora</taxon>
    </lineage>
</organism>
<keyword evidence="4" id="KW-1185">Reference proteome</keyword>
<feature type="domain" description="F-box" evidence="2">
    <location>
        <begin position="7"/>
        <end position="55"/>
    </location>
</feature>
<dbReference type="PROSITE" id="PS50181">
    <property type="entry name" value="FBOX"/>
    <property type="match status" value="1"/>
</dbReference>
<evidence type="ECO:0000259" key="2">
    <source>
        <dbReference type="PROSITE" id="PS50181"/>
    </source>
</evidence>
<gene>
    <name evidence="3" type="ORF">PG996_002914</name>
</gene>
<accession>A0ABR1WKV7</accession>
<reference evidence="3 4" key="1">
    <citation type="submission" date="2023-01" db="EMBL/GenBank/DDBJ databases">
        <title>Analysis of 21 Apiospora genomes using comparative genomics revels a genus with tremendous synthesis potential of carbohydrate active enzymes and secondary metabolites.</title>
        <authorList>
            <person name="Sorensen T."/>
        </authorList>
    </citation>
    <scope>NUCLEOTIDE SEQUENCE [LARGE SCALE GENOMIC DNA]</scope>
    <source>
        <strain evidence="3 4">CBS 83171</strain>
    </source>
</reference>
<evidence type="ECO:0000256" key="1">
    <source>
        <dbReference type="SAM" id="MobiDB-lite"/>
    </source>
</evidence>
<evidence type="ECO:0000313" key="3">
    <source>
        <dbReference type="EMBL" id="KAK8084133.1"/>
    </source>
</evidence>
<dbReference type="Proteomes" id="UP001446871">
    <property type="component" value="Unassembled WGS sequence"/>
</dbReference>
<feature type="compositionally biased region" description="Low complexity" evidence="1">
    <location>
        <begin position="465"/>
        <end position="478"/>
    </location>
</feature>
<name>A0ABR1WKV7_9PEZI</name>
<dbReference type="EMBL" id="JAQQWM010000001">
    <property type="protein sequence ID" value="KAK8084133.1"/>
    <property type="molecule type" value="Genomic_DNA"/>
</dbReference>
<dbReference type="InterPro" id="IPR001810">
    <property type="entry name" value="F-box_dom"/>
</dbReference>
<comment type="caution">
    <text evidence="3">The sequence shown here is derived from an EMBL/GenBank/DDBJ whole genome shotgun (WGS) entry which is preliminary data.</text>
</comment>
<sequence length="592" mass="67377">MSSAAPPSRLLSCPTEILIAIGRHLPNRDVKSLRLSCTRLKSVSQLRLDRIFLSANPRNVAVFNAVAADEVFRHQVTEIVWDDALLVEDATQDRDTWLLNSDDEFHYYGEEDDDATWGADEDKVRRYPRWFGRECDESLLNTISADMIRFEMADWTKHPMLPITECWTHYRELFRQQREVLQSGAHVRALEDAWRLRRFPNVRTITITPAAHGRLFYPLFETPMIRAFPPGFNYCIPRGWPVLTDDEQVEAEAWDDEGNDCPGFRAVTSIVAAYPHELAELRVDSFQIATGLTACVFEEPCRALADFTTIVTRPSFQHLHLDLLVGGQENQGWSAFTSGHLARVLSAAKLQSLSIRTDVAGGLIKDGRESPVPLRTILPPASLSCVRHFRLAGFYVDTDDLIHTLADLPIDSLETVELSFLWFCQDPPPVPQHTTNTNHHRYLTSPEMRNGFFGHIINQLYPSEPVDANNNNNETNSVDTRRPPENMGHLLERIRDELSWRHVQLTIGERTEGGGMDGRACWASADDFLYRGGENPCRPHEHYDGRSIAHGFGTEKDVFDASHERPYVASGEGEALGYRYWYDELQAFQCRP</sequence>
<evidence type="ECO:0000313" key="4">
    <source>
        <dbReference type="Proteomes" id="UP001446871"/>
    </source>
</evidence>
<feature type="region of interest" description="Disordered" evidence="1">
    <location>
        <begin position="465"/>
        <end position="485"/>
    </location>
</feature>
<protein>
    <recommendedName>
        <fullName evidence="2">F-box domain-containing protein</fullName>
    </recommendedName>
</protein>